<evidence type="ECO:0000256" key="1">
    <source>
        <dbReference type="ARBA" id="ARBA00035885"/>
    </source>
</evidence>
<dbReference type="Gene3D" id="3.40.220.10">
    <property type="entry name" value="Leucine Aminopeptidase, subunit E, domain 1"/>
    <property type="match status" value="1"/>
</dbReference>
<evidence type="ECO:0000313" key="4">
    <source>
        <dbReference type="Proteomes" id="UP000008798"/>
    </source>
</evidence>
<dbReference type="AlphaFoldDB" id="D4J905"/>
<dbReference type="Gene3D" id="3.30.160.250">
    <property type="match status" value="1"/>
</dbReference>
<dbReference type="PATRIC" id="fig|717962.3.peg.2008"/>
<protein>
    <submittedName>
        <fullName evidence="3">Predicted phosphatase homologous to the C-terminal domain of histone macroH2A1</fullName>
    </submittedName>
</protein>
<proteinExistence type="predicted"/>
<dbReference type="KEGG" id="cct:CC1_21150"/>
<gene>
    <name evidence="3" type="ORF">CC1_21150</name>
</gene>
<dbReference type="InterPro" id="IPR050892">
    <property type="entry name" value="ADP-ribose_metab_enzymes"/>
</dbReference>
<comment type="catalytic activity">
    <reaction evidence="1">
        <text>an N-(ADP-alpha-D-ribosyl)-thymidine in DNA + H2O = a thymidine in DNA + ADP-D-ribose</text>
        <dbReference type="Rhea" id="RHEA:71655"/>
        <dbReference type="Rhea" id="RHEA-COMP:13556"/>
        <dbReference type="Rhea" id="RHEA-COMP:18051"/>
        <dbReference type="ChEBI" id="CHEBI:15377"/>
        <dbReference type="ChEBI" id="CHEBI:57967"/>
        <dbReference type="ChEBI" id="CHEBI:137386"/>
        <dbReference type="ChEBI" id="CHEBI:191199"/>
    </reaction>
    <physiologicalReaction direction="left-to-right" evidence="1">
        <dbReference type="Rhea" id="RHEA:71656"/>
    </physiologicalReaction>
</comment>
<dbReference type="InterPro" id="IPR002589">
    <property type="entry name" value="Macro_dom"/>
</dbReference>
<reference evidence="3 4" key="2">
    <citation type="submission" date="2010-03" db="EMBL/GenBank/DDBJ databases">
        <authorList>
            <person name="Pajon A."/>
        </authorList>
    </citation>
    <scope>NUCLEOTIDE SEQUENCE [LARGE SCALE GENOMIC DNA]</scope>
    <source>
        <strain evidence="3 4">GD/7</strain>
    </source>
</reference>
<dbReference type="InterPro" id="IPR035069">
    <property type="entry name" value="TTHA1013/TTHA0281-like"/>
</dbReference>
<evidence type="ECO:0000259" key="2">
    <source>
        <dbReference type="Pfam" id="PF01661"/>
    </source>
</evidence>
<dbReference type="RefSeq" id="WP_015514394.1">
    <property type="nucleotide sequence ID" value="NC_021009.1"/>
</dbReference>
<dbReference type="GO" id="GO:0140291">
    <property type="term" value="P:peptidyl-glutamate ADP-deribosylation"/>
    <property type="evidence" value="ECO:0007669"/>
    <property type="project" value="TreeGrafter"/>
</dbReference>
<dbReference type="InterPro" id="IPR043472">
    <property type="entry name" value="Macro_dom-like"/>
</dbReference>
<dbReference type="PANTHER" id="PTHR12521:SF0">
    <property type="entry name" value="ADP-RIBOSE GLYCOHYDROLASE OARD1"/>
    <property type="match status" value="1"/>
</dbReference>
<dbReference type="SUPFAM" id="SSF143100">
    <property type="entry name" value="TTHA1013/TTHA0281-like"/>
    <property type="match status" value="1"/>
</dbReference>
<reference evidence="3 4" key="1">
    <citation type="submission" date="2010-03" db="EMBL/GenBank/DDBJ databases">
        <title>The genome sequence of Coprococcus catus GD/7.</title>
        <authorList>
            <consortium name="metaHIT consortium -- http://www.metahit.eu/"/>
            <person name="Pajon A."/>
            <person name="Turner K."/>
            <person name="Parkhill J."/>
            <person name="Duncan S."/>
            <person name="Flint H."/>
        </authorList>
    </citation>
    <scope>NUCLEOTIDE SEQUENCE [LARGE SCALE GENOMIC DNA]</scope>
    <source>
        <strain evidence="3 4">GD/7</strain>
    </source>
</reference>
<dbReference type="EMBL" id="FP929038">
    <property type="protein sequence ID" value="CBK80826.1"/>
    <property type="molecule type" value="Genomic_DNA"/>
</dbReference>
<organism evidence="3 4">
    <name type="scientific">Coprococcus catus GD/7</name>
    <dbReference type="NCBI Taxonomy" id="717962"/>
    <lineage>
        <taxon>Bacteria</taxon>
        <taxon>Bacillati</taxon>
        <taxon>Bacillota</taxon>
        <taxon>Clostridia</taxon>
        <taxon>Lachnospirales</taxon>
        <taxon>Lachnospiraceae</taxon>
        <taxon>Coprococcus</taxon>
    </lineage>
</organism>
<dbReference type="HOGENOM" id="CLU_721033_0_0_9"/>
<dbReference type="PANTHER" id="PTHR12521">
    <property type="entry name" value="PROTEIN C6ORF130"/>
    <property type="match status" value="1"/>
</dbReference>
<dbReference type="Pfam" id="PF01661">
    <property type="entry name" value="Macro"/>
    <property type="match status" value="1"/>
</dbReference>
<evidence type="ECO:0000313" key="3">
    <source>
        <dbReference type="EMBL" id="CBK80826.1"/>
    </source>
</evidence>
<accession>D4J905</accession>
<sequence>MIYEVKKDLLTSEGIIAHQVNCKGVMGAGVAKQIKEKLLPPDEFKKYQDTCKYRNPEDLMNGEILVHGTYSEKQLVVDLFAENEPTGKGLDTDYVALYKAFETLKKMVSKCDHTMSISIPGYIGCGLAGGDWDYVFTKILVPLFKDDPLHLYICYNDESKKKLENDFSEAQDFTTGMLKKDWHGFTAGTKVSAVKQYFCEQKEKRQEKKVKKIYAFITVFTQLQDKVMFEVPDLAICSEGRNLNDALCIASDAIKDKLLCLLKNGKEIPEASRIDEIDDDDLSFTGKGENIYYPVVVSVKVSSPSFSRAALRDVCIKNAWFTDGSNEQYEKLFAMNENGADIDALALIIWLCSENCSLSCIKNTLLAEGGR</sequence>
<feature type="domain" description="Macro" evidence="2">
    <location>
        <begin position="18"/>
        <end position="135"/>
    </location>
</feature>
<dbReference type="SUPFAM" id="SSF52949">
    <property type="entry name" value="Macro domain-like"/>
    <property type="match status" value="1"/>
</dbReference>
<name>D4J905_9FIRM</name>
<dbReference type="Proteomes" id="UP000008798">
    <property type="component" value="Chromosome"/>
</dbReference>